<evidence type="ECO:0000313" key="1">
    <source>
        <dbReference type="EMBL" id="AEI89392.1"/>
    </source>
</evidence>
<evidence type="ECO:0000313" key="2">
    <source>
        <dbReference type="Proteomes" id="UP000006639"/>
    </source>
</evidence>
<dbReference type="HOGENOM" id="CLU_1873076_0_0_5"/>
<keyword evidence="2" id="KW-1185">Reference proteome</keyword>
<organism evidence="1 2">
    <name type="scientific">Midichloria mitochondrii (strain IricVA)</name>
    <dbReference type="NCBI Taxonomy" id="696127"/>
    <lineage>
        <taxon>Bacteria</taxon>
        <taxon>Pseudomonadati</taxon>
        <taxon>Pseudomonadota</taxon>
        <taxon>Alphaproteobacteria</taxon>
        <taxon>Rickettsiales</taxon>
        <taxon>Candidatus Midichloriaceae</taxon>
        <taxon>Candidatus Midichloria</taxon>
    </lineage>
</organism>
<dbReference type="EMBL" id="CP002130">
    <property type="protein sequence ID" value="AEI89392.1"/>
    <property type="molecule type" value="Genomic_DNA"/>
</dbReference>
<name>F7XU33_MIDMI</name>
<reference evidence="1 2" key="1">
    <citation type="journal article" date="2011" name="Mol. Biol. Evol.">
        <title>Phylogenomic evidence for the presence of a flagellum and cbb3 oxidase in the free-living mitochondrial ancestor.</title>
        <authorList>
            <person name="Sassera D."/>
            <person name="Lo N."/>
            <person name="Epis S."/>
            <person name="D'Auria G."/>
            <person name="Montagna M."/>
            <person name="Comandatore F."/>
            <person name="Horner D."/>
            <person name="Pereto J."/>
            <person name="Luciano A.M."/>
            <person name="Franciosi F."/>
            <person name="Ferri E."/>
            <person name="Crotti E."/>
            <person name="Bazzocchi C."/>
            <person name="Daffonchio D."/>
            <person name="Sacchi L."/>
            <person name="Moya A."/>
            <person name="Latorre A."/>
            <person name="Bandi C."/>
        </authorList>
    </citation>
    <scope>NUCLEOTIDE SEQUENCE [LARGE SCALE GENOMIC DNA]</scope>
    <source>
        <strain evidence="1 2">IricVA</strain>
    </source>
</reference>
<dbReference type="RefSeq" id="WP_013951585.1">
    <property type="nucleotide sequence ID" value="NC_015722.1"/>
</dbReference>
<accession>F7XU33</accession>
<dbReference type="AlphaFoldDB" id="F7XU33"/>
<sequence>MEKIRRSSSTFGNQISEAVSLVAKEPIFAYLLERIAGNDEYYSVALRLCEEHGFLIRFKEPSTYRIFELAVGVDTSSASNKAELQMLWMKVLTQLCNESGFVTPLHDNALAHTSKIISDLKILEDLKKEQRLEVAS</sequence>
<dbReference type="Proteomes" id="UP000006639">
    <property type="component" value="Chromosome"/>
</dbReference>
<proteinExistence type="predicted"/>
<protein>
    <submittedName>
        <fullName evidence="1">Uncharacterized protein</fullName>
    </submittedName>
</protein>
<gene>
    <name evidence="1" type="ordered locus">midi_01115</name>
</gene>
<dbReference type="KEGG" id="mmn:midi_01115"/>